<evidence type="ECO:0000256" key="6">
    <source>
        <dbReference type="ARBA" id="ARBA00023235"/>
    </source>
</evidence>
<dbReference type="EC" id="5.3.1.12" evidence="4"/>
<accession>A0AAE9XTG7</accession>
<dbReference type="PANTHER" id="PTHR30068:SF4">
    <property type="entry name" value="URONATE ISOMERASE"/>
    <property type="match status" value="1"/>
</dbReference>
<organism evidence="7 8">
    <name type="scientific">Aerococcus urinaeequi</name>
    <dbReference type="NCBI Taxonomy" id="51665"/>
    <lineage>
        <taxon>Bacteria</taxon>
        <taxon>Bacillati</taxon>
        <taxon>Bacillota</taxon>
        <taxon>Bacilli</taxon>
        <taxon>Lactobacillales</taxon>
        <taxon>Aerococcaceae</taxon>
        <taxon>Aerococcus</taxon>
    </lineage>
</organism>
<reference evidence="7" key="1">
    <citation type="submission" date="2023-01" db="EMBL/GenBank/DDBJ databases">
        <title>Oxazolidinone resistance genes in florfenicol resistant enterococci from beef cattle and veal calves at slaughter.</title>
        <authorList>
            <person name="Biggel M."/>
        </authorList>
    </citation>
    <scope>NUCLEOTIDE SEQUENCE</scope>
    <source>
        <strain evidence="7">K79-1</strain>
    </source>
</reference>
<sequence length="79" mass="8992">MDPAEGSLSMNFVGMLTDSRSFISYTRHEYFRRLFCDYIGDLVERGEIPNNEALLEKLITNVSYNNAVAYFDAADVVSK</sequence>
<dbReference type="PANTHER" id="PTHR30068">
    <property type="entry name" value="URONATE ISOMERASE"/>
    <property type="match status" value="1"/>
</dbReference>
<dbReference type="Pfam" id="PF02614">
    <property type="entry name" value="UxaC"/>
    <property type="match status" value="1"/>
</dbReference>
<keyword evidence="6 7" id="KW-0413">Isomerase</keyword>
<dbReference type="Proteomes" id="UP001179483">
    <property type="component" value="Chromosome"/>
</dbReference>
<evidence type="ECO:0000256" key="5">
    <source>
        <dbReference type="ARBA" id="ARBA00020555"/>
    </source>
</evidence>
<dbReference type="InterPro" id="IPR003766">
    <property type="entry name" value="Uronate_isomerase"/>
</dbReference>
<dbReference type="Gene3D" id="3.20.20.140">
    <property type="entry name" value="Metal-dependent hydrolases"/>
    <property type="match status" value="1"/>
</dbReference>
<protein>
    <recommendedName>
        <fullName evidence="5">Uronate isomerase</fullName>
        <ecNumber evidence="4">5.3.1.12</ecNumber>
    </recommendedName>
</protein>
<dbReference type="EMBL" id="CP116590">
    <property type="protein sequence ID" value="WCG38724.1"/>
    <property type="molecule type" value="Genomic_DNA"/>
</dbReference>
<evidence type="ECO:0000256" key="2">
    <source>
        <dbReference type="ARBA" id="ARBA00004892"/>
    </source>
</evidence>
<name>A0AAE9XTG7_9LACT</name>
<evidence type="ECO:0000256" key="1">
    <source>
        <dbReference type="ARBA" id="ARBA00001165"/>
    </source>
</evidence>
<evidence type="ECO:0000256" key="3">
    <source>
        <dbReference type="ARBA" id="ARBA00008397"/>
    </source>
</evidence>
<proteinExistence type="inferred from homology"/>
<dbReference type="SUPFAM" id="SSF51556">
    <property type="entry name" value="Metallo-dependent hydrolases"/>
    <property type="match status" value="1"/>
</dbReference>
<dbReference type="GO" id="GO:0008880">
    <property type="term" value="F:glucuronate isomerase activity"/>
    <property type="evidence" value="ECO:0007669"/>
    <property type="project" value="UniProtKB-EC"/>
</dbReference>
<dbReference type="GO" id="GO:0019698">
    <property type="term" value="P:D-galacturonate catabolic process"/>
    <property type="evidence" value="ECO:0007669"/>
    <property type="project" value="TreeGrafter"/>
</dbReference>
<dbReference type="AlphaFoldDB" id="A0AAE9XTG7"/>
<evidence type="ECO:0000256" key="4">
    <source>
        <dbReference type="ARBA" id="ARBA00012546"/>
    </source>
</evidence>
<comment type="similarity">
    <text evidence="3">Belongs to the metallo-dependent hydrolases superfamily. Uronate isomerase family.</text>
</comment>
<comment type="catalytic activity">
    <reaction evidence="1">
        <text>D-glucuronate = D-fructuronate</text>
        <dbReference type="Rhea" id="RHEA:13049"/>
        <dbReference type="ChEBI" id="CHEBI:58720"/>
        <dbReference type="ChEBI" id="CHEBI:59863"/>
        <dbReference type="EC" id="5.3.1.12"/>
    </reaction>
</comment>
<gene>
    <name evidence="7" type="ORF">PML80_07210</name>
</gene>
<evidence type="ECO:0000313" key="8">
    <source>
        <dbReference type="Proteomes" id="UP001179483"/>
    </source>
</evidence>
<comment type="pathway">
    <text evidence="2">Carbohydrate metabolism; pentose and glucuronate interconversion.</text>
</comment>
<dbReference type="GO" id="GO:0042840">
    <property type="term" value="P:D-glucuronate catabolic process"/>
    <property type="evidence" value="ECO:0007669"/>
    <property type="project" value="TreeGrafter"/>
</dbReference>
<evidence type="ECO:0000313" key="7">
    <source>
        <dbReference type="EMBL" id="WCG38724.1"/>
    </source>
</evidence>
<dbReference type="InterPro" id="IPR032466">
    <property type="entry name" value="Metal_Hydrolase"/>
</dbReference>